<feature type="transmembrane region" description="Helical" evidence="5">
    <location>
        <begin position="378"/>
        <end position="395"/>
    </location>
</feature>
<feature type="transmembrane region" description="Helical" evidence="5">
    <location>
        <begin position="69"/>
        <end position="91"/>
    </location>
</feature>
<feature type="transmembrane region" description="Helical" evidence="5">
    <location>
        <begin position="190"/>
        <end position="208"/>
    </location>
</feature>
<keyword evidence="3 5" id="KW-1133">Transmembrane helix</keyword>
<feature type="transmembrane region" description="Helical" evidence="5">
    <location>
        <begin position="103"/>
        <end position="122"/>
    </location>
</feature>
<name>A0A399E5A0_9DEIN</name>
<keyword evidence="2 5" id="KW-0812">Transmembrane</keyword>
<feature type="transmembrane region" description="Helical" evidence="5">
    <location>
        <begin position="401"/>
        <end position="422"/>
    </location>
</feature>
<accession>A0A399E5A0</accession>
<sequence length="429" mass="47080">MVGGSRFSGFRCSAFRSAARILGQMRAHTNLWYLVLSSYWFASSFKWFLILLVLLPARVAELVPEPERATRLGLLFALGALMAFIGPPIWGYISDRVGRRMPFLAMGTIITAGALVWMAYAGSYWQLVVAYLLLQLADDMATGPYSALIPDLTARRERGVASGWLGTLQVSGQVVAGATGFLLANLQWQFLLIALLNLIAAGMVLRLIREVPGLRPQRRGLWESLVAPWRSADFRWVWFTRFLVMLAQYVVQTYLQYYLADVVQVFQAFGQTLATEAFQAVALLGLLISIGAAVAAVPAGRLSDRYGRKPIIYVAGVGLALLMLPILLLPRYDVLVVLALVFGVLYGAYLAVDWALVSDVLPNPQAHATDMGIWQTSIVLPQVLAGGFGAMLDAFNRQSPGLGYTVLFLVAAVCFVLGTLLVRQIRSVR</sequence>
<feature type="transmembrane region" description="Helical" evidence="5">
    <location>
        <begin position="277"/>
        <end position="299"/>
    </location>
</feature>
<dbReference type="AlphaFoldDB" id="A0A399E5A0"/>
<proteinExistence type="predicted"/>
<comment type="caution">
    <text evidence="7">The sequence shown here is derived from an EMBL/GenBank/DDBJ whole genome shotgun (WGS) entry which is preliminary data.</text>
</comment>
<feature type="transmembrane region" description="Helical" evidence="5">
    <location>
        <begin position="311"/>
        <end position="329"/>
    </location>
</feature>
<evidence type="ECO:0000256" key="2">
    <source>
        <dbReference type="ARBA" id="ARBA00022692"/>
    </source>
</evidence>
<dbReference type="Pfam" id="PF07690">
    <property type="entry name" value="MFS_1"/>
    <property type="match status" value="1"/>
</dbReference>
<dbReference type="InterPro" id="IPR020846">
    <property type="entry name" value="MFS_dom"/>
</dbReference>
<dbReference type="SUPFAM" id="SSF103473">
    <property type="entry name" value="MFS general substrate transporter"/>
    <property type="match status" value="1"/>
</dbReference>
<feature type="transmembrane region" description="Helical" evidence="5">
    <location>
        <begin position="335"/>
        <end position="357"/>
    </location>
</feature>
<comment type="subcellular location">
    <subcellularLocation>
        <location evidence="1">Membrane</location>
        <topology evidence="1">Multi-pass membrane protein</topology>
    </subcellularLocation>
</comment>
<gene>
    <name evidence="7" type="primary">tetA_1</name>
    <name evidence="7" type="ORF">Mcate_00136</name>
</gene>
<evidence type="ECO:0000256" key="4">
    <source>
        <dbReference type="ARBA" id="ARBA00023136"/>
    </source>
</evidence>
<dbReference type="GO" id="GO:0016020">
    <property type="term" value="C:membrane"/>
    <property type="evidence" value="ECO:0007669"/>
    <property type="project" value="UniProtKB-SubCell"/>
</dbReference>
<keyword evidence="4 5" id="KW-0472">Membrane</keyword>
<dbReference type="PROSITE" id="PS50850">
    <property type="entry name" value="MFS"/>
    <property type="match status" value="1"/>
</dbReference>
<feature type="transmembrane region" description="Helical" evidence="5">
    <location>
        <begin position="238"/>
        <end position="257"/>
    </location>
</feature>
<protein>
    <submittedName>
        <fullName evidence="7">Tetracycline resistance protein, class B</fullName>
    </submittedName>
</protein>
<dbReference type="PANTHER" id="PTHR23528">
    <property type="match status" value="1"/>
</dbReference>
<reference evidence="7 8" key="1">
    <citation type="submission" date="2018-08" db="EMBL/GenBank/DDBJ databases">
        <title>Meiothermus cateniformans JCM 15151 genome sequencing project.</title>
        <authorList>
            <person name="Da Costa M.S."/>
            <person name="Albuquerque L."/>
            <person name="Raposo P."/>
            <person name="Froufe H.J.C."/>
            <person name="Barroso C.S."/>
            <person name="Egas C."/>
        </authorList>
    </citation>
    <scope>NUCLEOTIDE SEQUENCE [LARGE SCALE GENOMIC DNA]</scope>
    <source>
        <strain evidence="7 8">JCM 15151</strain>
    </source>
</reference>
<evidence type="ECO:0000313" key="7">
    <source>
        <dbReference type="EMBL" id="RIH79907.1"/>
    </source>
</evidence>
<evidence type="ECO:0000256" key="3">
    <source>
        <dbReference type="ARBA" id="ARBA00022989"/>
    </source>
</evidence>
<feature type="transmembrane region" description="Helical" evidence="5">
    <location>
        <begin position="31"/>
        <end position="57"/>
    </location>
</feature>
<evidence type="ECO:0000259" key="6">
    <source>
        <dbReference type="PROSITE" id="PS50850"/>
    </source>
</evidence>
<dbReference type="Gene3D" id="1.20.1250.20">
    <property type="entry name" value="MFS general substrate transporter like domains"/>
    <property type="match status" value="2"/>
</dbReference>
<dbReference type="InterPro" id="IPR005829">
    <property type="entry name" value="Sugar_transporter_CS"/>
</dbReference>
<feature type="domain" description="Major facilitator superfamily (MFS) profile" evidence="6">
    <location>
        <begin position="32"/>
        <end position="429"/>
    </location>
</feature>
<dbReference type="InterPro" id="IPR011701">
    <property type="entry name" value="MFS"/>
</dbReference>
<evidence type="ECO:0000256" key="1">
    <source>
        <dbReference type="ARBA" id="ARBA00004141"/>
    </source>
</evidence>
<dbReference type="Proteomes" id="UP000266089">
    <property type="component" value="Unassembled WGS sequence"/>
</dbReference>
<dbReference type="InterPro" id="IPR036259">
    <property type="entry name" value="MFS_trans_sf"/>
</dbReference>
<dbReference type="PANTHER" id="PTHR23528:SF1">
    <property type="entry name" value="MAJOR FACILITATOR SUPERFAMILY (MFS) PROFILE DOMAIN-CONTAINING PROTEIN"/>
    <property type="match status" value="1"/>
</dbReference>
<organism evidence="7 8">
    <name type="scientific">Meiothermus taiwanensis</name>
    <dbReference type="NCBI Taxonomy" id="172827"/>
    <lineage>
        <taxon>Bacteria</taxon>
        <taxon>Thermotogati</taxon>
        <taxon>Deinococcota</taxon>
        <taxon>Deinococci</taxon>
        <taxon>Thermales</taxon>
        <taxon>Thermaceae</taxon>
        <taxon>Meiothermus</taxon>
    </lineage>
</organism>
<dbReference type="PROSITE" id="PS00216">
    <property type="entry name" value="SUGAR_TRANSPORT_1"/>
    <property type="match status" value="1"/>
</dbReference>
<dbReference type="GO" id="GO:0022857">
    <property type="term" value="F:transmembrane transporter activity"/>
    <property type="evidence" value="ECO:0007669"/>
    <property type="project" value="InterPro"/>
</dbReference>
<dbReference type="EMBL" id="QWKX01000002">
    <property type="protein sequence ID" value="RIH79907.1"/>
    <property type="molecule type" value="Genomic_DNA"/>
</dbReference>
<evidence type="ECO:0000313" key="8">
    <source>
        <dbReference type="Proteomes" id="UP000266089"/>
    </source>
</evidence>
<evidence type="ECO:0000256" key="5">
    <source>
        <dbReference type="SAM" id="Phobius"/>
    </source>
</evidence>